<evidence type="ECO:0000313" key="1">
    <source>
        <dbReference type="EMBL" id="ACS66472.1"/>
    </source>
</evidence>
<reference evidence="1" key="1">
    <citation type="submission" date="2009-06" db="EMBL/GenBank/DDBJ databases">
        <title>Complete sequence plasmid 2 of Ralstonia pickettii 12D.</title>
        <authorList>
            <consortium name="US DOE Joint Genome Institute"/>
            <person name="Lucas S."/>
            <person name="Copeland A."/>
            <person name="Lapidus A."/>
            <person name="Glavina del Rio T."/>
            <person name="Dalin E."/>
            <person name="Tice H."/>
            <person name="Bruce D."/>
            <person name="Goodwin L."/>
            <person name="Pitluck S."/>
            <person name="Sims D."/>
            <person name="Meincke L."/>
            <person name="Brettin T."/>
            <person name="Detter J.C."/>
            <person name="Han C."/>
            <person name="Larimer F."/>
            <person name="Land M."/>
            <person name="Hauser L."/>
            <person name="Kyrpides N."/>
            <person name="Ovchinnikova G."/>
            <person name="Marsh T."/>
            <person name="Richardson P."/>
        </authorList>
    </citation>
    <scope>NUCLEOTIDE SEQUENCE [LARGE SCALE GENOMIC DNA]</scope>
    <source>
        <strain evidence="1">12D</strain>
        <plasmid>12D</plasmid>
        <plasmid evidence="1">pRp12D02</plasmid>
    </source>
</reference>
<geneLocation type="plasmid" evidence="1">
    <name>pRp12D02</name>
</geneLocation>
<gene>
    <name evidence="1" type="ordered locus">Rpic12D_5246</name>
</gene>
<dbReference type="AlphaFoldDB" id="C6BQW4"/>
<dbReference type="EMBL" id="CP001647">
    <property type="protein sequence ID" value="ACS66472.1"/>
    <property type="molecule type" value="Genomic_DNA"/>
</dbReference>
<dbReference type="HOGENOM" id="CLU_2864658_0_0_4"/>
<keyword evidence="1" id="KW-0614">Plasmid</keyword>
<protein>
    <submittedName>
        <fullName evidence="1">Uncharacterized protein</fullName>
    </submittedName>
</protein>
<organism evidence="1">
    <name type="scientific">Ralstonia pickettii (strain 12D)</name>
    <dbReference type="NCBI Taxonomy" id="428406"/>
    <lineage>
        <taxon>Bacteria</taxon>
        <taxon>Pseudomonadati</taxon>
        <taxon>Pseudomonadota</taxon>
        <taxon>Betaproteobacteria</taxon>
        <taxon>Burkholderiales</taxon>
        <taxon>Burkholderiaceae</taxon>
        <taxon>Ralstonia</taxon>
    </lineage>
</organism>
<proteinExistence type="predicted"/>
<sequence length="64" mass="7287">MLLQLPWGSKRWLSRQMTVSGATPDTFEILSKRGREMIEEAKSENAPSFFLPPGGSSYCRTRPR</sequence>
<accession>C6BQW4</accession>
<dbReference type="KEGG" id="rpf:Rpic12D_5246"/>
<name>C6BQW4_RALP1</name>